<dbReference type="InterPro" id="IPR000415">
    <property type="entry name" value="Nitroreductase-like"/>
</dbReference>
<dbReference type="InterPro" id="IPR052544">
    <property type="entry name" value="Bacteriocin_Proc_Enz"/>
</dbReference>
<dbReference type="EMBL" id="CP009332">
    <property type="protein sequence ID" value="AJG73667.1"/>
    <property type="molecule type" value="Genomic_DNA"/>
</dbReference>
<feature type="domain" description="Nitroreductase" evidence="1">
    <location>
        <begin position="87"/>
        <end position="260"/>
    </location>
</feature>
<dbReference type="EMBL" id="CP053977">
    <property type="protein sequence ID" value="QKH22492.1"/>
    <property type="molecule type" value="Genomic_DNA"/>
</dbReference>
<sequence length="263" mass="29458">MSSFKGNLLVNKFANELCDENSLGKIFHINSKQSKHILMENMFLSKNLINNPEFNKMTRAPEKSYPNTNLIELNTVSDEDSELISILRERRSRSTASEKKKISLKDLSLLSWAGYGVVGPDKFFRTAPSAGALYPCELYMLSLNTELEQGLYHYRPSKHNLEVLKVTDINLDELFLSNAGLESVSAIFVMTSVFDRSYFKYGERSYRFALLEAGAMAQNIGLVSTKLGYHATPHGGASDIDLEKFIGIDGKTESIVHIVAINN</sequence>
<proteinExistence type="predicted"/>
<dbReference type="AlphaFoldDB" id="A0A0B5NJT4"/>
<dbReference type="PANTHER" id="PTHR43745:SF2">
    <property type="entry name" value="NITROREDUCTASE MJ1384-RELATED"/>
    <property type="match status" value="1"/>
</dbReference>
<evidence type="ECO:0000313" key="2">
    <source>
        <dbReference type="EMBL" id="AJG73667.1"/>
    </source>
</evidence>
<dbReference type="SUPFAM" id="SSF55469">
    <property type="entry name" value="FMN-dependent nitroreductase-like"/>
    <property type="match status" value="1"/>
</dbReference>
<dbReference type="CDD" id="cd02142">
    <property type="entry name" value="McbC_SagB-like_oxidoreductase"/>
    <property type="match status" value="1"/>
</dbReference>
<geneLocation type="plasmid" evidence="3 5">
    <name>unnamed1</name>
</geneLocation>
<dbReference type="Proteomes" id="UP000031876">
    <property type="component" value="Plasmid 3"/>
</dbReference>
<dbReference type="PANTHER" id="PTHR43745">
    <property type="entry name" value="NITROREDUCTASE MJ1384-RELATED"/>
    <property type="match status" value="1"/>
</dbReference>
<dbReference type="KEGG" id="btw:BF38_6157"/>
<reference evidence="2 4" key="1">
    <citation type="journal article" date="2015" name="Genome Announc.">
        <title>Complete genome sequences for 35 biothreat assay-relevant bacillus species.</title>
        <authorList>
            <person name="Johnson S.L."/>
            <person name="Daligault H.E."/>
            <person name="Davenport K.W."/>
            <person name="Jaissle J."/>
            <person name="Frey K.G."/>
            <person name="Ladner J.T."/>
            <person name="Broomall S.M."/>
            <person name="Bishop-Lilly K.A."/>
            <person name="Bruce D.C."/>
            <person name="Gibbons H.S."/>
            <person name="Coyne S.R."/>
            <person name="Lo C.C."/>
            <person name="Meincke L."/>
            <person name="Munk A.C."/>
            <person name="Koroleva G.I."/>
            <person name="Rosenzweig C.N."/>
            <person name="Palacios G.F."/>
            <person name="Redden C.L."/>
            <person name="Minogue T.D."/>
            <person name="Chain P.S."/>
        </authorList>
    </citation>
    <scope>NUCLEOTIDE SEQUENCE [LARGE SCALE GENOMIC DNA]</scope>
    <source>
        <strain evidence="2 4">HD1011</strain>
        <plasmid evidence="2 4">3</plasmid>
    </source>
</reference>
<dbReference type="InterPro" id="IPR020051">
    <property type="entry name" value="SagB-type_dehydrogenase"/>
</dbReference>
<reference evidence="3 5" key="2">
    <citation type="submission" date="2020-05" db="EMBL/GenBank/DDBJ databases">
        <title>FDA dAtabase for Regulatory Grade micrObial Sequences (FDA-ARGOS): Supporting development and validation of Infectious Disease Dx tests.</title>
        <authorList>
            <person name="Nelson B."/>
            <person name="Plummer A."/>
            <person name="Tallon L."/>
            <person name="Sadzewicz L."/>
            <person name="Zhao X."/>
            <person name="Vavikolanu K."/>
            <person name="Mehta A."/>
            <person name="Aluvathingal J."/>
            <person name="Nadendla S."/>
            <person name="Myers T."/>
            <person name="Yan Y."/>
            <person name="Sichtig H."/>
        </authorList>
    </citation>
    <scope>NUCLEOTIDE SEQUENCE [LARGE SCALE GENOMIC DNA]</scope>
    <source>
        <strain evidence="3 5">FDAARGOS_795</strain>
        <plasmid evidence="3 5">unnamed1</plasmid>
    </source>
</reference>
<keyword evidence="3" id="KW-0614">Plasmid</keyword>
<organism evidence="3 5">
    <name type="scientific">Bacillus thuringiensis</name>
    <dbReference type="NCBI Taxonomy" id="1428"/>
    <lineage>
        <taxon>Bacteria</taxon>
        <taxon>Bacillati</taxon>
        <taxon>Bacillota</taxon>
        <taxon>Bacilli</taxon>
        <taxon>Bacillales</taxon>
        <taxon>Bacillaceae</taxon>
        <taxon>Bacillus</taxon>
        <taxon>Bacillus cereus group</taxon>
    </lineage>
</organism>
<dbReference type="InterPro" id="IPR029479">
    <property type="entry name" value="Nitroreductase"/>
</dbReference>
<gene>
    <name evidence="2" type="ORF">BF38_6157</name>
    <name evidence="3" type="ORF">FOC89_00470</name>
</gene>
<dbReference type="Gene3D" id="3.40.109.10">
    <property type="entry name" value="NADH Oxidase"/>
    <property type="match status" value="1"/>
</dbReference>
<protein>
    <submittedName>
        <fullName evidence="2">SagB-type dehydrogenase domain protein</fullName>
    </submittedName>
    <submittedName>
        <fullName evidence="3">SagB/ThcOx family dehydrogenase</fullName>
    </submittedName>
</protein>
<dbReference type="NCBIfam" id="TIGR03605">
    <property type="entry name" value="antibiot_sagB"/>
    <property type="match status" value="1"/>
</dbReference>
<accession>A0A0B5NJT4</accession>
<dbReference type="Proteomes" id="UP000501107">
    <property type="component" value="Plasmid unnamed1"/>
</dbReference>
<name>A0A0B5NJT4_BACTU</name>
<dbReference type="Pfam" id="PF00881">
    <property type="entry name" value="Nitroreductase"/>
    <property type="match status" value="1"/>
</dbReference>
<dbReference type="RefSeq" id="WP_000093927.1">
    <property type="nucleotide sequence ID" value="NZ_CP009332.1"/>
</dbReference>
<evidence type="ECO:0000259" key="1">
    <source>
        <dbReference type="Pfam" id="PF00881"/>
    </source>
</evidence>
<evidence type="ECO:0000313" key="3">
    <source>
        <dbReference type="EMBL" id="QKH22492.1"/>
    </source>
</evidence>
<dbReference type="GO" id="GO:0016491">
    <property type="term" value="F:oxidoreductase activity"/>
    <property type="evidence" value="ECO:0007669"/>
    <property type="project" value="InterPro"/>
</dbReference>
<evidence type="ECO:0000313" key="4">
    <source>
        <dbReference type="Proteomes" id="UP000031876"/>
    </source>
</evidence>
<geneLocation type="plasmid" evidence="2 4">
    <name>3</name>
</geneLocation>
<evidence type="ECO:0000313" key="5">
    <source>
        <dbReference type="Proteomes" id="UP000501107"/>
    </source>
</evidence>